<name>A0A2K2DKC8_BRADI</name>
<feature type="region of interest" description="Disordered" evidence="1">
    <location>
        <begin position="149"/>
        <end position="246"/>
    </location>
</feature>
<dbReference type="Gramene" id="PNT74739">
    <property type="protein sequence ID" value="PNT74739"/>
    <property type="gene ID" value="BRADI_1g21243v3"/>
</dbReference>
<proteinExistence type="predicted"/>
<accession>A0A2K2DKC8</accession>
<organism evidence="2">
    <name type="scientific">Brachypodium distachyon</name>
    <name type="common">Purple false brome</name>
    <name type="synonym">Trachynia distachya</name>
    <dbReference type="NCBI Taxonomy" id="15368"/>
    <lineage>
        <taxon>Eukaryota</taxon>
        <taxon>Viridiplantae</taxon>
        <taxon>Streptophyta</taxon>
        <taxon>Embryophyta</taxon>
        <taxon>Tracheophyta</taxon>
        <taxon>Spermatophyta</taxon>
        <taxon>Magnoliopsida</taxon>
        <taxon>Liliopsida</taxon>
        <taxon>Poales</taxon>
        <taxon>Poaceae</taxon>
        <taxon>BOP clade</taxon>
        <taxon>Pooideae</taxon>
        <taxon>Stipodae</taxon>
        <taxon>Brachypodieae</taxon>
        <taxon>Brachypodium</taxon>
    </lineage>
</organism>
<evidence type="ECO:0000313" key="3">
    <source>
        <dbReference type="EnsemblPlants" id="PNT74739"/>
    </source>
</evidence>
<evidence type="ECO:0000313" key="2">
    <source>
        <dbReference type="EMBL" id="PNT74739.1"/>
    </source>
</evidence>
<dbReference type="EMBL" id="CM000880">
    <property type="protein sequence ID" value="PNT74739.1"/>
    <property type="molecule type" value="Genomic_DNA"/>
</dbReference>
<feature type="compositionally biased region" description="Basic residues" evidence="1">
    <location>
        <begin position="58"/>
        <end position="70"/>
    </location>
</feature>
<reference evidence="2 3" key="1">
    <citation type="journal article" date="2010" name="Nature">
        <title>Genome sequencing and analysis of the model grass Brachypodium distachyon.</title>
        <authorList>
            <consortium name="International Brachypodium Initiative"/>
        </authorList>
    </citation>
    <scope>NUCLEOTIDE SEQUENCE [LARGE SCALE GENOMIC DNA]</scope>
    <source>
        <strain evidence="2 3">Bd21</strain>
    </source>
</reference>
<keyword evidence="4" id="KW-1185">Reference proteome</keyword>
<reference evidence="3" key="3">
    <citation type="submission" date="2018-08" db="UniProtKB">
        <authorList>
            <consortium name="EnsemblPlants"/>
        </authorList>
    </citation>
    <scope>IDENTIFICATION</scope>
    <source>
        <strain evidence="3">cv. Bd21</strain>
    </source>
</reference>
<feature type="region of interest" description="Disordered" evidence="1">
    <location>
        <begin position="58"/>
        <end position="89"/>
    </location>
</feature>
<evidence type="ECO:0000313" key="4">
    <source>
        <dbReference type="Proteomes" id="UP000008810"/>
    </source>
</evidence>
<reference evidence="2" key="2">
    <citation type="submission" date="2017-06" db="EMBL/GenBank/DDBJ databases">
        <title>WGS assembly of Brachypodium distachyon.</title>
        <authorList>
            <consortium name="The International Brachypodium Initiative"/>
            <person name="Lucas S."/>
            <person name="Harmon-Smith M."/>
            <person name="Lail K."/>
            <person name="Tice H."/>
            <person name="Grimwood J."/>
            <person name="Bruce D."/>
            <person name="Barry K."/>
            <person name="Shu S."/>
            <person name="Lindquist E."/>
            <person name="Wang M."/>
            <person name="Pitluck S."/>
            <person name="Vogel J.P."/>
            <person name="Garvin D.F."/>
            <person name="Mockler T.C."/>
            <person name="Schmutz J."/>
            <person name="Rokhsar D."/>
            <person name="Bevan M.W."/>
        </authorList>
    </citation>
    <scope>NUCLEOTIDE SEQUENCE</scope>
    <source>
        <strain evidence="2">Bd21</strain>
    </source>
</reference>
<dbReference type="InParanoid" id="A0A2K2DKC8"/>
<feature type="compositionally biased region" description="Gly residues" evidence="1">
    <location>
        <begin position="205"/>
        <end position="220"/>
    </location>
</feature>
<evidence type="ECO:0000256" key="1">
    <source>
        <dbReference type="SAM" id="MobiDB-lite"/>
    </source>
</evidence>
<dbReference type="Proteomes" id="UP000008810">
    <property type="component" value="Chromosome 1"/>
</dbReference>
<protein>
    <submittedName>
        <fullName evidence="2 3">Uncharacterized protein</fullName>
    </submittedName>
</protein>
<gene>
    <name evidence="2" type="ORF">BRADI_1g21243v3</name>
</gene>
<dbReference type="AlphaFoldDB" id="A0A2K2DKC8"/>
<sequence>MTRKNASAGVLRVPLGLLPSSARRAVPRRAPGVLGLGRSVRSPEECGALFRQRQERGRRRLTQMQRRRRRGAADGARRVPPKPGVDALPLSRHTEQHVHVVEAPSFLFFPCFLASPYTTSGYPFSVASSMSGETAVPSTIHPEEDCRIGGRRLSGGGVQRLGARSGEPGKGTAEQGAAGPRGCVGEHPGSVPPARGERSGDWRSSGGGIRGQRARSGGGSRARQIRSVARGVRRSVPPATQGVGAG</sequence>
<dbReference type="EnsemblPlants" id="PNT74739">
    <property type="protein sequence ID" value="PNT74739"/>
    <property type="gene ID" value="BRADI_1g21243v3"/>
</dbReference>